<evidence type="ECO:0000259" key="2">
    <source>
        <dbReference type="Pfam" id="PF01464"/>
    </source>
</evidence>
<dbReference type="AlphaFoldDB" id="A0A9J7BW47"/>
<dbReference type="InterPro" id="IPR023346">
    <property type="entry name" value="Lysozyme-like_dom_sf"/>
</dbReference>
<feature type="domain" description="Transglycosylase SLT" evidence="2">
    <location>
        <begin position="36"/>
        <end position="140"/>
    </location>
</feature>
<dbReference type="Proteomes" id="UP001059380">
    <property type="component" value="Chromosome"/>
</dbReference>
<feature type="chain" id="PRO_5039885790" evidence="1">
    <location>
        <begin position="19"/>
        <end position="203"/>
    </location>
</feature>
<dbReference type="InterPro" id="IPR008258">
    <property type="entry name" value="Transglycosylase_SLT_dom_1"/>
</dbReference>
<evidence type="ECO:0000256" key="1">
    <source>
        <dbReference type="SAM" id="SignalP"/>
    </source>
</evidence>
<accession>A0A9J7BW47</accession>
<dbReference type="Gene3D" id="1.10.530.10">
    <property type="match status" value="1"/>
</dbReference>
<name>A0A9J7BW47_9BACT</name>
<keyword evidence="1" id="KW-0732">Signal</keyword>
<evidence type="ECO:0000313" key="3">
    <source>
        <dbReference type="EMBL" id="UWZ85110.1"/>
    </source>
</evidence>
<reference evidence="3" key="1">
    <citation type="submission" date="2021-04" db="EMBL/GenBank/DDBJ databases">
        <title>Phylogenetic analysis of Acidobacteriaceae.</title>
        <authorList>
            <person name="Qiu L."/>
            <person name="Zhang Q."/>
        </authorList>
    </citation>
    <scope>NUCLEOTIDE SEQUENCE</scope>
    <source>
        <strain evidence="3">DSM 25168</strain>
    </source>
</reference>
<keyword evidence="4" id="KW-1185">Reference proteome</keyword>
<organism evidence="3 4">
    <name type="scientific">Occallatibacter riparius</name>
    <dbReference type="NCBI Taxonomy" id="1002689"/>
    <lineage>
        <taxon>Bacteria</taxon>
        <taxon>Pseudomonadati</taxon>
        <taxon>Acidobacteriota</taxon>
        <taxon>Terriglobia</taxon>
        <taxon>Terriglobales</taxon>
        <taxon>Acidobacteriaceae</taxon>
        <taxon>Occallatibacter</taxon>
    </lineage>
</organism>
<protein>
    <submittedName>
        <fullName evidence="3">Transglycosylase SLT domain-containing protein</fullName>
    </submittedName>
</protein>
<evidence type="ECO:0000313" key="4">
    <source>
        <dbReference type="Proteomes" id="UP001059380"/>
    </source>
</evidence>
<proteinExistence type="predicted"/>
<dbReference type="SUPFAM" id="SSF53955">
    <property type="entry name" value="Lysozyme-like"/>
    <property type="match status" value="1"/>
</dbReference>
<gene>
    <name evidence="3" type="ORF">MOP44_04000</name>
</gene>
<dbReference type="RefSeq" id="WP_260794624.1">
    <property type="nucleotide sequence ID" value="NZ_CP093313.1"/>
</dbReference>
<dbReference type="Pfam" id="PF01464">
    <property type="entry name" value="SLT"/>
    <property type="match status" value="1"/>
</dbReference>
<feature type="signal peptide" evidence="1">
    <location>
        <begin position="1"/>
        <end position="18"/>
    </location>
</feature>
<dbReference type="KEGG" id="orp:MOP44_04000"/>
<sequence length="203" mass="22356">MKTAFIALAILLPAQSFAQTVNLGQLRDRCVPTASLATLSAIVHAESSGNPIALQLDFPNRLLRQWQLPPGALRLMRQPSNVKEALEWIDYLNAWHVSVDVGLMQVSTEEAMRRHIPTAALLDPCTNIRTGWAILSDDYELEVRTYGPGQAALQHALSRFNTGDTNRGIDDGYLARVMAALKQLSHLPNPTRSSRAQHPGGQK</sequence>
<dbReference type="EMBL" id="CP093313">
    <property type="protein sequence ID" value="UWZ85110.1"/>
    <property type="molecule type" value="Genomic_DNA"/>
</dbReference>